<evidence type="ECO:0000256" key="7">
    <source>
        <dbReference type="ARBA" id="ARBA00047597"/>
    </source>
</evidence>
<dbReference type="PANTHER" id="PTHR45641">
    <property type="entry name" value="TETRATRICOPEPTIDE REPEAT PROTEIN (AFU_ORTHOLOGUE AFUA_6G03870)"/>
    <property type="match status" value="1"/>
</dbReference>
<dbReference type="Gene3D" id="3.90.176.10">
    <property type="entry name" value="Toxin ADP-ribosyltransferase, Chain A, domain 1"/>
    <property type="match status" value="1"/>
</dbReference>
<protein>
    <recommendedName>
        <fullName evidence="9">NAD(P)(+)--arginine ADP-ribosyltransferase</fullName>
        <ecNumber evidence="9">2.4.2.31</ecNumber>
    </recommendedName>
    <alternativeName>
        <fullName evidence="9">Mono(ADP-ribosyl)transferase</fullName>
    </alternativeName>
</protein>
<feature type="repeat" description="TPR" evidence="8">
    <location>
        <begin position="710"/>
        <end position="743"/>
    </location>
</feature>
<feature type="repeat" description="TPR" evidence="8">
    <location>
        <begin position="920"/>
        <end position="953"/>
    </location>
</feature>
<dbReference type="PROSITE" id="PS50293">
    <property type="entry name" value="TPR_REGION"/>
    <property type="match status" value="8"/>
</dbReference>
<dbReference type="EMBL" id="CAJOAY010005458">
    <property type="protein sequence ID" value="CAF4108379.1"/>
    <property type="molecule type" value="Genomic_DNA"/>
</dbReference>
<dbReference type="Gene3D" id="1.25.40.10">
    <property type="entry name" value="Tetratricopeptide repeat domain"/>
    <property type="match status" value="4"/>
</dbReference>
<dbReference type="GO" id="GO:0106274">
    <property type="term" value="F:NAD+-protein-arginine ADP-ribosyltransferase activity"/>
    <property type="evidence" value="ECO:0007669"/>
    <property type="project" value="UniProtKB-EC"/>
</dbReference>
<keyword evidence="9" id="KW-0521">NADP</keyword>
<keyword evidence="9" id="KW-0520">NAD</keyword>
<evidence type="ECO:0000256" key="9">
    <source>
        <dbReference type="RuleBase" id="RU361228"/>
    </source>
</evidence>
<dbReference type="PANTHER" id="PTHR45641:SF1">
    <property type="entry name" value="AAA+ ATPASE DOMAIN-CONTAINING PROTEIN"/>
    <property type="match status" value="1"/>
</dbReference>
<feature type="repeat" description="TPR" evidence="8">
    <location>
        <begin position="458"/>
        <end position="491"/>
    </location>
</feature>
<feature type="repeat" description="TPR" evidence="8">
    <location>
        <begin position="584"/>
        <end position="617"/>
    </location>
</feature>
<evidence type="ECO:0000256" key="1">
    <source>
        <dbReference type="ARBA" id="ARBA00009558"/>
    </source>
</evidence>
<keyword evidence="4" id="KW-0548">Nucleotidyltransferase</keyword>
<comment type="catalytic activity">
    <reaction evidence="7 9">
        <text>L-arginyl-[protein] + NAD(+) = N(omega)-(ADP-D-ribosyl)-L-arginyl-[protein] + nicotinamide + H(+)</text>
        <dbReference type="Rhea" id="RHEA:19149"/>
        <dbReference type="Rhea" id="RHEA-COMP:10532"/>
        <dbReference type="Rhea" id="RHEA-COMP:15087"/>
        <dbReference type="ChEBI" id="CHEBI:15378"/>
        <dbReference type="ChEBI" id="CHEBI:17154"/>
        <dbReference type="ChEBI" id="CHEBI:29965"/>
        <dbReference type="ChEBI" id="CHEBI:57540"/>
        <dbReference type="ChEBI" id="CHEBI:142554"/>
        <dbReference type="EC" id="2.4.2.31"/>
    </reaction>
</comment>
<feature type="repeat" description="TPR" evidence="8">
    <location>
        <begin position="626"/>
        <end position="659"/>
    </location>
</feature>
<keyword evidence="3 9" id="KW-0808">Transferase</keyword>
<evidence type="ECO:0000256" key="3">
    <source>
        <dbReference type="ARBA" id="ARBA00022679"/>
    </source>
</evidence>
<proteinExistence type="inferred from homology"/>
<feature type="repeat" description="TPR" evidence="8">
    <location>
        <begin position="542"/>
        <end position="575"/>
    </location>
</feature>
<dbReference type="Proteomes" id="UP000663881">
    <property type="component" value="Unassembled WGS sequence"/>
</dbReference>
<evidence type="ECO:0000256" key="2">
    <source>
        <dbReference type="ARBA" id="ARBA00022676"/>
    </source>
</evidence>
<dbReference type="Pfam" id="PF13424">
    <property type="entry name" value="TPR_12"/>
    <property type="match status" value="4"/>
</dbReference>
<evidence type="ECO:0000256" key="6">
    <source>
        <dbReference type="ARBA" id="ARBA00022803"/>
    </source>
</evidence>
<dbReference type="SUPFAM" id="SSF56399">
    <property type="entry name" value="ADP-ribosylation"/>
    <property type="match status" value="1"/>
</dbReference>
<evidence type="ECO:0000313" key="12">
    <source>
        <dbReference type="Proteomes" id="UP000663891"/>
    </source>
</evidence>
<dbReference type="SUPFAM" id="SSF48452">
    <property type="entry name" value="TPR-like"/>
    <property type="match status" value="3"/>
</dbReference>
<keyword evidence="5" id="KW-0677">Repeat</keyword>
<dbReference type="SMART" id="SM00028">
    <property type="entry name" value="TPR"/>
    <property type="match status" value="13"/>
</dbReference>
<feature type="repeat" description="TPR" evidence="8">
    <location>
        <begin position="668"/>
        <end position="701"/>
    </location>
</feature>
<dbReference type="PROSITE" id="PS50005">
    <property type="entry name" value="TPR"/>
    <property type="match status" value="12"/>
</dbReference>
<organism evidence="10 12">
    <name type="scientific">Adineta steineri</name>
    <dbReference type="NCBI Taxonomy" id="433720"/>
    <lineage>
        <taxon>Eukaryota</taxon>
        <taxon>Metazoa</taxon>
        <taxon>Spiralia</taxon>
        <taxon>Gnathifera</taxon>
        <taxon>Rotifera</taxon>
        <taxon>Eurotatoria</taxon>
        <taxon>Bdelloidea</taxon>
        <taxon>Adinetida</taxon>
        <taxon>Adinetidae</taxon>
        <taxon>Adineta</taxon>
    </lineage>
</organism>
<dbReference type="Proteomes" id="UP000663891">
    <property type="component" value="Unassembled WGS sequence"/>
</dbReference>
<dbReference type="OrthoDB" id="626167at2759"/>
<feature type="repeat" description="TPR" evidence="8">
    <location>
        <begin position="794"/>
        <end position="827"/>
    </location>
</feature>
<dbReference type="EMBL" id="CAJNON010000403">
    <property type="protein sequence ID" value="CAF1244955.1"/>
    <property type="molecule type" value="Genomic_DNA"/>
</dbReference>
<evidence type="ECO:0000256" key="4">
    <source>
        <dbReference type="ARBA" id="ARBA00022695"/>
    </source>
</evidence>
<keyword evidence="2 9" id="KW-0328">Glycosyltransferase</keyword>
<dbReference type="InterPro" id="IPR019734">
    <property type="entry name" value="TPR_rpt"/>
</dbReference>
<dbReference type="Pfam" id="PF00515">
    <property type="entry name" value="TPR_1"/>
    <property type="match status" value="1"/>
</dbReference>
<evidence type="ECO:0000313" key="10">
    <source>
        <dbReference type="EMBL" id="CAF1244955.1"/>
    </source>
</evidence>
<feature type="repeat" description="TPR" evidence="8">
    <location>
        <begin position="878"/>
        <end position="911"/>
    </location>
</feature>
<dbReference type="EC" id="2.4.2.31" evidence="9"/>
<gene>
    <name evidence="11" type="ORF">OKA104_LOCUS36065</name>
    <name evidence="10" type="ORF">VCS650_LOCUS28008</name>
</gene>
<feature type="repeat" description="TPR" evidence="8">
    <location>
        <begin position="500"/>
        <end position="533"/>
    </location>
</feature>
<name>A0A814ZLU5_9BILA</name>
<keyword evidence="6 8" id="KW-0802">TPR repeat</keyword>
<evidence type="ECO:0000256" key="5">
    <source>
        <dbReference type="ARBA" id="ARBA00022737"/>
    </source>
</evidence>
<accession>A0A814ZLU5</accession>
<dbReference type="Pfam" id="PF01129">
    <property type="entry name" value="ART"/>
    <property type="match status" value="1"/>
</dbReference>
<dbReference type="PROSITE" id="PS51996">
    <property type="entry name" value="TR_MART"/>
    <property type="match status" value="1"/>
</dbReference>
<feature type="repeat" description="TPR" evidence="8">
    <location>
        <begin position="836"/>
        <end position="869"/>
    </location>
</feature>
<dbReference type="InterPro" id="IPR000768">
    <property type="entry name" value="ART"/>
</dbReference>
<dbReference type="GO" id="GO:0016779">
    <property type="term" value="F:nucleotidyltransferase activity"/>
    <property type="evidence" value="ECO:0007669"/>
    <property type="project" value="UniProtKB-KW"/>
</dbReference>
<comment type="similarity">
    <text evidence="1 9">Belongs to the Arg-specific ADP-ribosyltransferase family.</text>
</comment>
<evidence type="ECO:0000313" key="11">
    <source>
        <dbReference type="EMBL" id="CAF4108379.1"/>
    </source>
</evidence>
<comment type="caution">
    <text evidence="10">The sequence shown here is derived from an EMBL/GenBank/DDBJ whole genome shotgun (WGS) entry which is preliminary data.</text>
</comment>
<dbReference type="InterPro" id="IPR011990">
    <property type="entry name" value="TPR-like_helical_dom_sf"/>
</dbReference>
<dbReference type="Pfam" id="PF13181">
    <property type="entry name" value="TPR_8"/>
    <property type="match status" value="1"/>
</dbReference>
<evidence type="ECO:0000256" key="8">
    <source>
        <dbReference type="PROSITE-ProRule" id="PRU00339"/>
    </source>
</evidence>
<feature type="repeat" description="TPR" evidence="8">
    <location>
        <begin position="752"/>
        <end position="785"/>
    </location>
</feature>
<sequence length="975" mass="111440">MSGSVSNKHAAVSFKSTASSNIHQPRQRMAQNYLFLLLDPHNDQTNEDYENALKKIRTITSAVNVFTQRDACIDFLTDAQEESKFFLVVKDNMSQQIIPLINDISQLDSIYIFNNTETLCDEWTKKWKKIKSVHNEIDDICQELQVDVKQHNQNSIAMSFVTVDEIASTDNLNQLEPTFMYTQLFKTILLDLKYDQQSIKDFITFCRQNNSGSPININLFEKQYQAKSAIWWYTYPSFIYSMLNDGLRFMEGDTIINMGFFIHDLHQQIQQLYQQQVNSYHSKPFLVYRGQGLMKYDFDKLQETKGGLMSFNNFLSTSKDKQVSLEYAVCASTKPDTVGILFIMSIDPCLKSTPFASIEEDSFFKTEKEILFSMHTVFRVGAIKQTDSENQLYQVELQLTSDDDQQLRLLTDQIREGASAGTGWERLGDLLLTIGQFNKAEELYNILLEQTSEVDKKALYYSQLGYAKDKQGDYEKAICYNEKAIDIRQNTLPSNHPDLAHSYNNIGLVYHCIGNYSKALSFFEKALEIREKTLPPNHPDLACSYNSIGLVYHQMGEYLKTLSYYEKALKFRQNTLPSNHPDLAQSYNNIGHLYCSMGEYSKALSSLEEALEICQKTLPPDHPDLATSYCSIGNVYNSMGEYSKALSFYEKALEILQKTLASNHPDLATSYNNIGNVYNSMGEYPKALSFHEKAIEIKQKTLPSDHPLLATSYNNIGLVYAIMGEYPKALSLYEKALEIFQKALSSNHPDLATSYINIGNVYKEMGEYLKALSSMEEALGIRQKTLHSDHPDLATAYNNIGLVYDIMGEYSKALSFHEKALEIFQKTLPSNRPSLVLSYSCIGSVYRQMKEHSKALLCHEKALEICQKSLPSNHLYLATAYNSIALVYDIMGEYSKALSFHEKALEIREKTLPSNHPDLAQSYNNIGMMYDNMRDYSKALSYFERALDIFQRALPSTHPHIKIVKNNIENVKKKL</sequence>
<dbReference type="Pfam" id="PF13374">
    <property type="entry name" value="TPR_10"/>
    <property type="match status" value="2"/>
</dbReference>
<reference evidence="10" key="1">
    <citation type="submission" date="2021-02" db="EMBL/GenBank/DDBJ databases">
        <authorList>
            <person name="Nowell W R."/>
        </authorList>
    </citation>
    <scope>NUCLEOTIDE SEQUENCE</scope>
</reference>
<dbReference type="AlphaFoldDB" id="A0A814ZLU5"/>